<comment type="caution">
    <text evidence="2">The sequence shown here is derived from an EMBL/GenBank/DDBJ whole genome shotgun (WGS) entry which is preliminary data.</text>
</comment>
<name>A0A795GWG0_ECOLX</name>
<dbReference type="EMBL" id="AATCLQ010000005">
    <property type="protein sequence ID" value="EFJ6480855.1"/>
    <property type="molecule type" value="Genomic_DNA"/>
</dbReference>
<evidence type="ECO:0000313" key="3">
    <source>
        <dbReference type="Proteomes" id="UP000555763"/>
    </source>
</evidence>
<proteinExistence type="predicted"/>
<gene>
    <name evidence="1" type="ORF">A2J79_001187</name>
    <name evidence="2" type="ORF">A5U30_005046</name>
</gene>
<reference evidence="2 3" key="1">
    <citation type="submission" date="2020-02" db="EMBL/GenBank/DDBJ databases">
        <authorList>
            <consortium name="PulseNet: The National Subtyping Network for Foodborne Disease Surveillance"/>
            <person name="Tarr C.L."/>
            <person name="Trees E."/>
            <person name="Katz L.S."/>
            <person name="Carleton-Romer H.A."/>
            <person name="Stroika S."/>
            <person name="Kucerova Z."/>
            <person name="Roache K.F."/>
            <person name="Sabol A.L."/>
            <person name="Besser J."/>
            <person name="Gerner-Smidt P."/>
        </authorList>
    </citation>
    <scope>NUCLEOTIDE SEQUENCE [LARGE SCALE GENOMIC DNA]</scope>
    <source>
        <strain evidence="2 3">PNUSAE002719</strain>
    </source>
</reference>
<dbReference type="Proteomes" id="UP000555763">
    <property type="component" value="Unassembled WGS sequence"/>
</dbReference>
<protein>
    <submittedName>
        <fullName evidence="2">Uncharacterized protein</fullName>
    </submittedName>
</protein>
<dbReference type="RefSeq" id="WP_001764617.1">
    <property type="nucleotide sequence ID" value="NZ_BFHM01000017.1"/>
</dbReference>
<evidence type="ECO:0000313" key="2">
    <source>
        <dbReference type="EMBL" id="EFM8157275.1"/>
    </source>
</evidence>
<evidence type="ECO:0000313" key="1">
    <source>
        <dbReference type="EMBL" id="EFJ6480855.1"/>
    </source>
</evidence>
<organism evidence="2 3">
    <name type="scientific">Escherichia coli</name>
    <dbReference type="NCBI Taxonomy" id="562"/>
    <lineage>
        <taxon>Bacteria</taxon>
        <taxon>Pseudomonadati</taxon>
        <taxon>Pseudomonadota</taxon>
        <taxon>Gammaproteobacteria</taxon>
        <taxon>Enterobacterales</taxon>
        <taxon>Enterobacteriaceae</taxon>
        <taxon>Escherichia</taxon>
    </lineage>
</organism>
<sequence length="113" mass="12999">MEVIDKETDSIQAMSDSAVLSYIYEQSGFSIDLNKCFVRLFNNASGINAVYDYNQIREINYTLPNTDFGEAEICILTSGSNNALWKFTVKSEDNERVCERWINIFDEQIFNSI</sequence>
<dbReference type="AlphaFoldDB" id="A0A795GWG0"/>
<dbReference type="Proteomes" id="UP000711811">
    <property type="component" value="Unassembled WGS sequence"/>
</dbReference>
<accession>A0A795GWG0</accession>
<dbReference type="EMBL" id="AATLZG010000060">
    <property type="protein sequence ID" value="EFM8157275.1"/>
    <property type="molecule type" value="Genomic_DNA"/>
</dbReference>
<reference evidence="1" key="2">
    <citation type="submission" date="2020-02" db="EMBL/GenBank/DDBJ databases">
        <authorList>
            <person name="Ashton P.M."/>
            <person name="Dallman T."/>
            <person name="Nair S."/>
            <person name="De Pinna E."/>
            <person name="Peters T."/>
            <person name="Grant K."/>
        </authorList>
    </citation>
    <scope>NUCLEOTIDE SEQUENCE</scope>
    <source>
        <strain evidence="1">93335</strain>
    </source>
</reference>